<protein>
    <submittedName>
        <fullName evidence="2">Uncharacterized protein</fullName>
    </submittedName>
</protein>
<evidence type="ECO:0000313" key="2">
    <source>
        <dbReference type="WBParaSite" id="Minc3s02258g29117"/>
    </source>
</evidence>
<name>A0A914MNA6_MELIC</name>
<organism evidence="1 2">
    <name type="scientific">Meloidogyne incognita</name>
    <name type="common">Southern root-knot nematode worm</name>
    <name type="synonym">Oxyuris incognita</name>
    <dbReference type="NCBI Taxonomy" id="6306"/>
    <lineage>
        <taxon>Eukaryota</taxon>
        <taxon>Metazoa</taxon>
        <taxon>Ecdysozoa</taxon>
        <taxon>Nematoda</taxon>
        <taxon>Chromadorea</taxon>
        <taxon>Rhabditida</taxon>
        <taxon>Tylenchina</taxon>
        <taxon>Tylenchomorpha</taxon>
        <taxon>Tylenchoidea</taxon>
        <taxon>Meloidogynidae</taxon>
        <taxon>Meloidogyninae</taxon>
        <taxon>Meloidogyne</taxon>
        <taxon>Meloidogyne incognita group</taxon>
    </lineage>
</organism>
<evidence type="ECO:0000313" key="1">
    <source>
        <dbReference type="Proteomes" id="UP000887563"/>
    </source>
</evidence>
<proteinExistence type="predicted"/>
<keyword evidence="1" id="KW-1185">Reference proteome</keyword>
<accession>A0A914MNA6</accession>
<reference evidence="2" key="1">
    <citation type="submission" date="2022-11" db="UniProtKB">
        <authorList>
            <consortium name="WormBaseParasite"/>
        </authorList>
    </citation>
    <scope>IDENTIFICATION</scope>
</reference>
<sequence>MQLCGPAGTLVALGFDLAFSSDSPEQKAITQLHKDIMDQFKALYINLQSMEGTLLNNINLDSYSQVSCIRLILFKSEVKYIHSISLKSSDKMQITNKQININGKCEIADPLEKILHHF</sequence>
<dbReference type="WBParaSite" id="Minc3s02258g29117">
    <property type="protein sequence ID" value="Minc3s02258g29117"/>
    <property type="gene ID" value="Minc3s02258g29117"/>
</dbReference>
<dbReference type="AlphaFoldDB" id="A0A914MNA6"/>
<dbReference type="Proteomes" id="UP000887563">
    <property type="component" value="Unplaced"/>
</dbReference>